<keyword evidence="3" id="KW-0238">DNA-binding</keyword>
<dbReference type="Proteomes" id="UP000024404">
    <property type="component" value="Unassembled WGS sequence"/>
</dbReference>
<organism evidence="7 8">
    <name type="scientific">Onchocerca volvulus</name>
    <dbReference type="NCBI Taxonomy" id="6282"/>
    <lineage>
        <taxon>Eukaryota</taxon>
        <taxon>Metazoa</taxon>
        <taxon>Ecdysozoa</taxon>
        <taxon>Nematoda</taxon>
        <taxon>Chromadorea</taxon>
        <taxon>Rhabditida</taxon>
        <taxon>Spirurina</taxon>
        <taxon>Spiruromorpha</taxon>
        <taxon>Filarioidea</taxon>
        <taxon>Onchocercidae</taxon>
        <taxon>Onchocerca</taxon>
    </lineage>
</organism>
<evidence type="ECO:0000256" key="5">
    <source>
        <dbReference type="ARBA" id="ARBA00023306"/>
    </source>
</evidence>
<reference evidence="7" key="2">
    <citation type="submission" date="2022-06" db="UniProtKB">
        <authorList>
            <consortium name="EnsemblMetazoa"/>
        </authorList>
    </citation>
    <scope>IDENTIFICATION</scope>
</reference>
<name>A0A8R1TPY9_ONCVO</name>
<evidence type="ECO:0000256" key="2">
    <source>
        <dbReference type="ARBA" id="ARBA00022705"/>
    </source>
</evidence>
<dbReference type="GO" id="GO:0003677">
    <property type="term" value="F:DNA binding"/>
    <property type="evidence" value="ECO:0007669"/>
    <property type="project" value="UniProtKB-KW"/>
</dbReference>
<dbReference type="GO" id="GO:0006260">
    <property type="term" value="P:DNA replication"/>
    <property type="evidence" value="ECO:0007669"/>
    <property type="project" value="UniProtKB-KW"/>
</dbReference>
<sequence>MVQYRLLRGLIRKNICKMQIKLIPREDGVAEWAMIELQGTLNSNGMFAGQRIGDLKWENKKALLHVGHHILEGIEVKLQNPLIVLAQDAENQGTAQIAAVIRKKVQFRTRPMPIKNT</sequence>
<keyword evidence="8" id="KW-1185">Reference proteome</keyword>
<protein>
    <submittedName>
        <fullName evidence="7">Uncharacterized protein</fullName>
    </submittedName>
</protein>
<dbReference type="AlphaFoldDB" id="A0A8R1TPY9"/>
<comment type="similarity">
    <text evidence="6">Belongs to the CTF8 family.</text>
</comment>
<proteinExistence type="inferred from homology"/>
<reference evidence="8" key="1">
    <citation type="submission" date="2013-10" db="EMBL/GenBank/DDBJ databases">
        <title>Genome sequencing of Onchocerca volvulus.</title>
        <authorList>
            <person name="Cotton J."/>
            <person name="Tsai J."/>
            <person name="Stanley E."/>
            <person name="Tracey A."/>
            <person name="Holroyd N."/>
            <person name="Lustigman S."/>
            <person name="Berriman M."/>
        </authorList>
    </citation>
    <scope>NUCLEOTIDE SEQUENCE</scope>
</reference>
<accession>A0A8R1TPY9</accession>
<keyword evidence="5" id="KW-0131">Cell cycle</keyword>
<evidence type="ECO:0000256" key="6">
    <source>
        <dbReference type="ARBA" id="ARBA00038447"/>
    </source>
</evidence>
<dbReference type="GO" id="GO:0031390">
    <property type="term" value="C:Ctf18 RFC-like complex"/>
    <property type="evidence" value="ECO:0007669"/>
    <property type="project" value="InterPro"/>
</dbReference>
<evidence type="ECO:0000256" key="1">
    <source>
        <dbReference type="ARBA" id="ARBA00004123"/>
    </source>
</evidence>
<dbReference type="EMBL" id="CMVM020000020">
    <property type="status" value="NOT_ANNOTATED_CDS"/>
    <property type="molecule type" value="Genomic_DNA"/>
</dbReference>
<keyword evidence="2" id="KW-0235">DNA replication</keyword>
<dbReference type="PANTHER" id="PTHR28605:SF1">
    <property type="entry name" value="CHROMOSOME TRANSMISSION FIDELITY FACTOR 8"/>
    <property type="match status" value="1"/>
</dbReference>
<evidence type="ECO:0000256" key="3">
    <source>
        <dbReference type="ARBA" id="ARBA00023125"/>
    </source>
</evidence>
<evidence type="ECO:0000256" key="4">
    <source>
        <dbReference type="ARBA" id="ARBA00023242"/>
    </source>
</evidence>
<dbReference type="EnsemblMetazoa" id="OVOC199.1">
    <property type="protein sequence ID" value="OVOC199.1"/>
    <property type="gene ID" value="WBGene00237008"/>
</dbReference>
<evidence type="ECO:0000313" key="7">
    <source>
        <dbReference type="EnsemblMetazoa" id="OVOC199.1"/>
    </source>
</evidence>
<dbReference type="Pfam" id="PF09696">
    <property type="entry name" value="Ctf8"/>
    <property type="match status" value="1"/>
</dbReference>
<dbReference type="GO" id="GO:0007064">
    <property type="term" value="P:mitotic sister chromatid cohesion"/>
    <property type="evidence" value="ECO:0007669"/>
    <property type="project" value="InterPro"/>
</dbReference>
<dbReference type="InterPro" id="IPR018607">
    <property type="entry name" value="Ctf8"/>
</dbReference>
<dbReference type="PANTHER" id="PTHR28605">
    <property type="entry name" value="CTF8, CHROMOSOME TRANSMISSION FIDELITY FACTOR 8 HOMOLOG (S. CEREVISIAE)"/>
    <property type="match status" value="1"/>
</dbReference>
<comment type="subcellular location">
    <subcellularLocation>
        <location evidence="1">Nucleus</location>
    </subcellularLocation>
</comment>
<dbReference type="OMA" id="TNVPKPC"/>
<keyword evidence="4" id="KW-0539">Nucleus</keyword>
<evidence type="ECO:0000313" key="8">
    <source>
        <dbReference type="Proteomes" id="UP000024404"/>
    </source>
</evidence>